<name>A0A934J0B1_9BACL</name>
<evidence type="ECO:0000313" key="11">
    <source>
        <dbReference type="EMBL" id="MBJ6362492.1"/>
    </source>
</evidence>
<dbReference type="PANTHER" id="PTHR11635">
    <property type="entry name" value="CAMP-DEPENDENT PROTEIN KINASE REGULATORY CHAIN"/>
    <property type="match status" value="1"/>
</dbReference>
<dbReference type="PROSITE" id="PS50042">
    <property type="entry name" value="CNMP_BINDING_3"/>
    <property type="match status" value="2"/>
</dbReference>
<dbReference type="InterPro" id="IPR004667">
    <property type="entry name" value="ADP_ATP_car_bac_type"/>
</dbReference>
<evidence type="ECO:0000259" key="10">
    <source>
        <dbReference type="PROSITE" id="PS50042"/>
    </source>
</evidence>
<dbReference type="GO" id="GO:0005829">
    <property type="term" value="C:cytosol"/>
    <property type="evidence" value="ECO:0007669"/>
    <property type="project" value="TreeGrafter"/>
</dbReference>
<feature type="domain" description="Cyclic nucleotide-binding" evidence="10">
    <location>
        <begin position="1064"/>
        <end position="1179"/>
    </location>
</feature>
<keyword evidence="7 9" id="KW-0472">Membrane</keyword>
<feature type="transmembrane region" description="Helical" evidence="9">
    <location>
        <begin position="26"/>
        <end position="47"/>
    </location>
</feature>
<evidence type="ECO:0000256" key="2">
    <source>
        <dbReference type="ARBA" id="ARBA00022448"/>
    </source>
</evidence>
<dbReference type="InterPro" id="IPR011989">
    <property type="entry name" value="ARM-like"/>
</dbReference>
<keyword evidence="12" id="KW-1185">Reference proteome</keyword>
<gene>
    <name evidence="11" type="ORF">JFN88_14690</name>
</gene>
<dbReference type="Gene3D" id="2.60.120.10">
    <property type="entry name" value="Jelly Rolls"/>
    <property type="match status" value="2"/>
</dbReference>
<comment type="similarity">
    <text evidence="9">Belongs to the ADP/ATP translocase tlc family.</text>
</comment>
<evidence type="ECO:0000256" key="5">
    <source>
        <dbReference type="ARBA" id="ARBA00022840"/>
    </source>
</evidence>
<reference evidence="11" key="1">
    <citation type="submission" date="2020-12" db="EMBL/GenBank/DDBJ databases">
        <authorList>
            <person name="Huq M.A."/>
        </authorList>
    </citation>
    <scope>NUCLEOTIDE SEQUENCE</scope>
    <source>
        <strain evidence="11">MAHUQ-46</strain>
    </source>
</reference>
<feature type="transmembrane region" description="Helical" evidence="9">
    <location>
        <begin position="151"/>
        <end position="170"/>
    </location>
</feature>
<protein>
    <recommendedName>
        <fullName evidence="9">ADP,ATP carrier protein</fullName>
    </recommendedName>
</protein>
<feature type="transmembrane region" description="Helical" evidence="9">
    <location>
        <begin position="59"/>
        <end position="78"/>
    </location>
</feature>
<feature type="transmembrane region" description="Helical" evidence="9">
    <location>
        <begin position="242"/>
        <end position="264"/>
    </location>
</feature>
<dbReference type="RefSeq" id="WP_199020038.1">
    <property type="nucleotide sequence ID" value="NZ_JAELUP010000077.1"/>
</dbReference>
<dbReference type="InterPro" id="IPR018490">
    <property type="entry name" value="cNMP-bd_dom_sf"/>
</dbReference>
<dbReference type="InterPro" id="IPR000595">
    <property type="entry name" value="cNMP-bd_dom"/>
</dbReference>
<dbReference type="GO" id="GO:0034236">
    <property type="term" value="F:protein kinase A catalytic subunit binding"/>
    <property type="evidence" value="ECO:0007669"/>
    <property type="project" value="TreeGrafter"/>
</dbReference>
<feature type="transmembrane region" description="Helical" evidence="9">
    <location>
        <begin position="115"/>
        <end position="139"/>
    </location>
</feature>
<organism evidence="11 12">
    <name type="scientific">Paenibacillus roseus</name>
    <dbReference type="NCBI Taxonomy" id="2798579"/>
    <lineage>
        <taxon>Bacteria</taxon>
        <taxon>Bacillati</taxon>
        <taxon>Bacillota</taxon>
        <taxon>Bacilli</taxon>
        <taxon>Bacillales</taxon>
        <taxon>Paenibacillaceae</taxon>
        <taxon>Paenibacillus</taxon>
    </lineage>
</organism>
<dbReference type="GO" id="GO:0030552">
    <property type="term" value="F:cAMP binding"/>
    <property type="evidence" value="ECO:0007669"/>
    <property type="project" value="TreeGrafter"/>
</dbReference>
<dbReference type="GO" id="GO:0016020">
    <property type="term" value="C:membrane"/>
    <property type="evidence" value="ECO:0007669"/>
    <property type="project" value="UniProtKB-SubCell"/>
</dbReference>
<dbReference type="SMART" id="SM00100">
    <property type="entry name" value="cNMP"/>
    <property type="match status" value="2"/>
</dbReference>
<dbReference type="Gene3D" id="1.25.10.10">
    <property type="entry name" value="Leucine-rich Repeat Variant"/>
    <property type="match status" value="1"/>
</dbReference>
<dbReference type="GO" id="GO:0005471">
    <property type="term" value="F:ATP:ADP antiporter activity"/>
    <property type="evidence" value="ECO:0007669"/>
    <property type="project" value="InterPro"/>
</dbReference>
<evidence type="ECO:0000256" key="4">
    <source>
        <dbReference type="ARBA" id="ARBA00022741"/>
    </source>
</evidence>
<dbReference type="GO" id="GO:0004862">
    <property type="term" value="F:cAMP-dependent protein kinase inhibitor activity"/>
    <property type="evidence" value="ECO:0007669"/>
    <property type="project" value="TreeGrafter"/>
</dbReference>
<keyword evidence="8" id="KW-0010">Activator</keyword>
<evidence type="ECO:0000256" key="9">
    <source>
        <dbReference type="RuleBase" id="RU363121"/>
    </source>
</evidence>
<dbReference type="GO" id="GO:0005952">
    <property type="term" value="C:cAMP-dependent protein kinase complex"/>
    <property type="evidence" value="ECO:0007669"/>
    <property type="project" value="InterPro"/>
</dbReference>
<keyword evidence="4 9" id="KW-0547">Nucleotide-binding</keyword>
<dbReference type="SUPFAM" id="SSF103473">
    <property type="entry name" value="MFS general substrate transporter"/>
    <property type="match status" value="1"/>
</dbReference>
<dbReference type="GO" id="GO:0005524">
    <property type="term" value="F:ATP binding"/>
    <property type="evidence" value="ECO:0007669"/>
    <property type="project" value="UniProtKB-KW"/>
</dbReference>
<dbReference type="CDD" id="cd00038">
    <property type="entry name" value="CAP_ED"/>
    <property type="match status" value="2"/>
</dbReference>
<sequence>MKFFSYKTIGTVRGKFAEEKEEYRKVIVLFIYLLLVVSASTVGRTAADALFLSRFDGSLLSKMYLPQAVALIFTGFVFQKCSSRFRIDLIIKWMIPSLGLLSIISRIGVGAGHLWIFPTIYIAYDVFNFLMIVCFWQFATFVLDQRKVKRTIGLVGSGGIIGSIISGFGLKWIVPWMGTENLIFIYAVLQLLALLAVYVLIRLSGNAEVVFAMTNKKAKGASTTKKKKKEDRKESLFRSVPHLRYVAVMSATLVLALTFIDFQFKVILKGELQNEALAGFMGSFYGFAGLLALAVQVLLAGKLFSRFGVMTAILVFPLVLFAGSFGMLLFPVLAMAVIVKGSDKVIGDTINSSVNQLIMFPIPPQWRNQAKSFLDGIVRNGAKGLAAICLILLSPILTAQQFSYITIALLGLCIAAAIKIKGAYLKTLLFTLRTDEPKLDETELDFMDAASVQLLVDTLQSPDKQQALYAFRTLSRLEGFDLAPFLPKLLVHPAREVVIETLLHIEREKPEGLESDLLKLLAVSDNEVQSQTLLTLAAYAQEQHWDLITEYVHRTGNLEIRSGAIAGLIKYYGIEGMFQAVDVLKSLIKSTDEEERTAVAEIFGRIGIKQFYKPLVPLLQDESAQVRKRALRSAGVLQVAELVPYIVPLLQYGDTRKEAILALAGYDEKKLFPLLDSYFKQTPFPLHLPKVFERIATPLAFEKLLAWYAFSNFEIRDKLLEALTRILRNITVSSKQTAVIHELVMQEIELYWNLSEQITGLSTIPAYEEVEKVASQLRSACVWRVFQLLSLIYDFSTIQAVYANWSGGDARQQANAMEVIDQLAHGQIRMEVAKVMAASGSGANSSRSEAQLKQQLDRLNQLDDLWLRQVIRFAVSPDESSELNMHMDRIHTLRNFSLFHELTSRELSAIAMKLVKAGAKRGEYIFKSGNSENALYLMKSGLVGIYRNGEKVAERKTGESFGQSGVLIRRLRTADAVAEEDSIFLKLDSDDFYDVMFDRPQIAMEMMKLISRRIRSVLAEQKSHAAIQEAATTKEEVVVPLSASRTDHPDSLLRRVLVLQKIDLFSHLSEDDIIRLAQMVDEVEFEPGEVVCRVGDYGDTLYGIIEGSVRIHRGSDTVAQLAEGDYFGEMAIIDDGPRSADCTVTSPTVLLQLHRDQVFSLCFQNMDILRSMLQVMGERLTNLLR</sequence>
<dbReference type="InterPro" id="IPR016024">
    <property type="entry name" value="ARM-type_fold"/>
</dbReference>
<accession>A0A934J0B1</accession>
<feature type="transmembrane region" description="Helical" evidence="9">
    <location>
        <begin position="90"/>
        <end position="109"/>
    </location>
</feature>
<proteinExistence type="inferred from homology"/>
<comment type="caution">
    <text evidence="11">The sequence shown here is derived from an EMBL/GenBank/DDBJ whole genome shotgun (WGS) entry which is preliminary data.</text>
</comment>
<keyword evidence="2 9" id="KW-0813">Transport</keyword>
<dbReference type="Pfam" id="PF03219">
    <property type="entry name" value="TLC"/>
    <property type="match status" value="1"/>
</dbReference>
<feature type="transmembrane region" description="Helical" evidence="9">
    <location>
        <begin position="312"/>
        <end position="339"/>
    </location>
</feature>
<evidence type="ECO:0000313" key="12">
    <source>
        <dbReference type="Proteomes" id="UP000640274"/>
    </source>
</evidence>
<dbReference type="InterPro" id="IPR036259">
    <property type="entry name" value="MFS_trans_sf"/>
</dbReference>
<feature type="transmembrane region" description="Helical" evidence="9">
    <location>
        <begin position="182"/>
        <end position="201"/>
    </location>
</feature>
<comment type="subcellular location">
    <subcellularLocation>
        <location evidence="1 9">Membrane</location>
        <topology evidence="1 9">Multi-pass membrane protein</topology>
    </subcellularLocation>
</comment>
<dbReference type="InterPro" id="IPR050503">
    <property type="entry name" value="cAMP-dep_PK_reg_su-like"/>
</dbReference>
<evidence type="ECO:0000256" key="3">
    <source>
        <dbReference type="ARBA" id="ARBA00022692"/>
    </source>
</evidence>
<feature type="transmembrane region" description="Helical" evidence="9">
    <location>
        <begin position="276"/>
        <end position="300"/>
    </location>
</feature>
<dbReference type="Proteomes" id="UP000640274">
    <property type="component" value="Unassembled WGS sequence"/>
</dbReference>
<feature type="domain" description="Cyclic nucleotide-binding" evidence="10">
    <location>
        <begin position="898"/>
        <end position="1013"/>
    </location>
</feature>
<feature type="transmembrane region" description="Helical" evidence="9">
    <location>
        <begin position="402"/>
        <end position="420"/>
    </location>
</feature>
<dbReference type="InterPro" id="IPR014710">
    <property type="entry name" value="RmlC-like_jellyroll"/>
</dbReference>
<evidence type="ECO:0000256" key="8">
    <source>
        <dbReference type="ARBA" id="ARBA00023159"/>
    </source>
</evidence>
<dbReference type="Gene3D" id="1.20.1250.20">
    <property type="entry name" value="MFS general substrate transporter like domains"/>
    <property type="match status" value="1"/>
</dbReference>
<evidence type="ECO:0000256" key="1">
    <source>
        <dbReference type="ARBA" id="ARBA00004141"/>
    </source>
</evidence>
<dbReference type="EMBL" id="JAELUP010000077">
    <property type="protein sequence ID" value="MBJ6362492.1"/>
    <property type="molecule type" value="Genomic_DNA"/>
</dbReference>
<evidence type="ECO:0000256" key="6">
    <source>
        <dbReference type="ARBA" id="ARBA00022989"/>
    </source>
</evidence>
<keyword evidence="5 9" id="KW-0067">ATP-binding</keyword>
<dbReference type="SUPFAM" id="SSF51206">
    <property type="entry name" value="cAMP-binding domain-like"/>
    <property type="match status" value="2"/>
</dbReference>
<keyword evidence="3 9" id="KW-0812">Transmembrane</keyword>
<keyword evidence="6 9" id="KW-1133">Transmembrane helix</keyword>
<dbReference type="AlphaFoldDB" id="A0A934J0B1"/>
<evidence type="ECO:0000256" key="7">
    <source>
        <dbReference type="ARBA" id="ARBA00023136"/>
    </source>
</evidence>
<dbReference type="PANTHER" id="PTHR11635:SF165">
    <property type="entry name" value="CAMP_CGMP-DEPENDENT 3',5'-CAMP_CGMP PHOSPHODIESTERASE B"/>
    <property type="match status" value="1"/>
</dbReference>
<dbReference type="SUPFAM" id="SSF48371">
    <property type="entry name" value="ARM repeat"/>
    <property type="match status" value="1"/>
</dbReference>
<dbReference type="Pfam" id="PF00027">
    <property type="entry name" value="cNMP_binding"/>
    <property type="match status" value="2"/>
</dbReference>